<evidence type="ECO:0000313" key="3">
    <source>
        <dbReference type="Proteomes" id="UP001222325"/>
    </source>
</evidence>
<organism evidence="2 3">
    <name type="scientific">Mycena belliarum</name>
    <dbReference type="NCBI Taxonomy" id="1033014"/>
    <lineage>
        <taxon>Eukaryota</taxon>
        <taxon>Fungi</taxon>
        <taxon>Dikarya</taxon>
        <taxon>Basidiomycota</taxon>
        <taxon>Agaricomycotina</taxon>
        <taxon>Agaricomycetes</taxon>
        <taxon>Agaricomycetidae</taxon>
        <taxon>Agaricales</taxon>
        <taxon>Marasmiineae</taxon>
        <taxon>Mycenaceae</taxon>
        <taxon>Mycena</taxon>
    </lineage>
</organism>
<name>A0AAD6XHK0_9AGAR</name>
<evidence type="ECO:0000256" key="1">
    <source>
        <dbReference type="SAM" id="SignalP"/>
    </source>
</evidence>
<proteinExistence type="predicted"/>
<comment type="caution">
    <text evidence="2">The sequence shown here is derived from an EMBL/GenBank/DDBJ whole genome shotgun (WGS) entry which is preliminary data.</text>
</comment>
<accession>A0AAD6XHK0</accession>
<evidence type="ECO:0000313" key="2">
    <source>
        <dbReference type="EMBL" id="KAJ7079567.1"/>
    </source>
</evidence>
<feature type="chain" id="PRO_5042016608" evidence="1">
    <location>
        <begin position="21"/>
        <end position="272"/>
    </location>
</feature>
<sequence>MFLSSLHSLFLVFPFWLSEALRPCRPPLIFVSPAAPLSVPVSVLRPRLAPRVSFSASSPARPVRSLRTPDNLPPPRAMSSFCGGPRSPAWLGSLGGFPQACTLLASIRVRCFCLPPPTCISTSTTCLPSVLFPFPPFPSVTPPSSPSPSLFTKKLPPTLTDLFEQPGCSTSKFSRSADDSTFTATLYSTPSATARYADEAGAGLAEVCVWRADVGVLPAFKYACAAAGGDGGGGGGFYTEFGVGLALDSGSVEGVLVCDGVEWGRVVFAYVS</sequence>
<keyword evidence="3" id="KW-1185">Reference proteome</keyword>
<dbReference type="AlphaFoldDB" id="A0AAD6XHK0"/>
<gene>
    <name evidence="2" type="ORF">B0H15DRAFT_1025452</name>
</gene>
<protein>
    <submittedName>
        <fullName evidence="2">Uncharacterized protein</fullName>
    </submittedName>
</protein>
<keyword evidence="1" id="KW-0732">Signal</keyword>
<dbReference type="EMBL" id="JARJCN010000059">
    <property type="protein sequence ID" value="KAJ7079567.1"/>
    <property type="molecule type" value="Genomic_DNA"/>
</dbReference>
<dbReference type="Proteomes" id="UP001222325">
    <property type="component" value="Unassembled WGS sequence"/>
</dbReference>
<feature type="signal peptide" evidence="1">
    <location>
        <begin position="1"/>
        <end position="20"/>
    </location>
</feature>
<reference evidence="2" key="1">
    <citation type="submission" date="2023-03" db="EMBL/GenBank/DDBJ databases">
        <title>Massive genome expansion in bonnet fungi (Mycena s.s.) driven by repeated elements and novel gene families across ecological guilds.</title>
        <authorList>
            <consortium name="Lawrence Berkeley National Laboratory"/>
            <person name="Harder C.B."/>
            <person name="Miyauchi S."/>
            <person name="Viragh M."/>
            <person name="Kuo A."/>
            <person name="Thoen E."/>
            <person name="Andreopoulos B."/>
            <person name="Lu D."/>
            <person name="Skrede I."/>
            <person name="Drula E."/>
            <person name="Henrissat B."/>
            <person name="Morin E."/>
            <person name="Kohler A."/>
            <person name="Barry K."/>
            <person name="LaButti K."/>
            <person name="Morin E."/>
            <person name="Salamov A."/>
            <person name="Lipzen A."/>
            <person name="Mereny Z."/>
            <person name="Hegedus B."/>
            <person name="Baldrian P."/>
            <person name="Stursova M."/>
            <person name="Weitz H."/>
            <person name="Taylor A."/>
            <person name="Grigoriev I.V."/>
            <person name="Nagy L.G."/>
            <person name="Martin F."/>
            <person name="Kauserud H."/>
        </authorList>
    </citation>
    <scope>NUCLEOTIDE SEQUENCE</scope>
    <source>
        <strain evidence="2">CBHHK173m</strain>
    </source>
</reference>